<dbReference type="CDD" id="cd22403">
    <property type="entry name" value="KH-I_IGF2BP_rpt4"/>
    <property type="match status" value="1"/>
</dbReference>
<feature type="region of interest" description="Disordered" evidence="7">
    <location>
        <begin position="516"/>
        <end position="545"/>
    </location>
</feature>
<evidence type="ECO:0000256" key="1">
    <source>
        <dbReference type="ARBA" id="ARBA00009094"/>
    </source>
</evidence>
<dbReference type="InterPro" id="IPR004088">
    <property type="entry name" value="KH_dom_type_1"/>
</dbReference>
<feature type="domain" description="RRM" evidence="8">
    <location>
        <begin position="28"/>
        <end position="100"/>
    </location>
</feature>
<organism evidence="9 10">
    <name type="scientific">Mya arenaria</name>
    <name type="common">Soft-shell clam</name>
    <dbReference type="NCBI Taxonomy" id="6604"/>
    <lineage>
        <taxon>Eukaryota</taxon>
        <taxon>Metazoa</taxon>
        <taxon>Spiralia</taxon>
        <taxon>Lophotrochozoa</taxon>
        <taxon>Mollusca</taxon>
        <taxon>Bivalvia</taxon>
        <taxon>Autobranchia</taxon>
        <taxon>Heteroconchia</taxon>
        <taxon>Euheterodonta</taxon>
        <taxon>Imparidentia</taxon>
        <taxon>Neoheterodontei</taxon>
        <taxon>Myida</taxon>
        <taxon>Myoidea</taxon>
        <taxon>Myidae</taxon>
        <taxon>Mya</taxon>
    </lineage>
</organism>
<dbReference type="InterPro" id="IPR004087">
    <property type="entry name" value="KH_dom"/>
</dbReference>
<name>A0ABY7DE13_MYAAR</name>
<dbReference type="SUPFAM" id="SSF54928">
    <property type="entry name" value="RNA-binding domain, RBD"/>
    <property type="match status" value="1"/>
</dbReference>
<evidence type="ECO:0000256" key="4">
    <source>
        <dbReference type="ARBA" id="ARBA00022816"/>
    </source>
</evidence>
<dbReference type="InterPro" id="IPR000504">
    <property type="entry name" value="RRM_dom"/>
</dbReference>
<feature type="domain" description="RRM" evidence="8">
    <location>
        <begin position="106"/>
        <end position="178"/>
    </location>
</feature>
<evidence type="ECO:0000259" key="8">
    <source>
        <dbReference type="PROSITE" id="PS50102"/>
    </source>
</evidence>
<evidence type="ECO:0000256" key="3">
    <source>
        <dbReference type="ARBA" id="ARBA00022737"/>
    </source>
</evidence>
<evidence type="ECO:0000256" key="2">
    <source>
        <dbReference type="ARBA" id="ARBA00022448"/>
    </source>
</evidence>
<dbReference type="InterPro" id="IPR035979">
    <property type="entry name" value="RBD_domain_sf"/>
</dbReference>
<dbReference type="SUPFAM" id="SSF54791">
    <property type="entry name" value="Eukaryotic type KH-domain (KH-domain type I)"/>
    <property type="match status" value="2"/>
</dbReference>
<dbReference type="PROSITE" id="PS50084">
    <property type="entry name" value="KH_TYPE_1"/>
    <property type="match status" value="1"/>
</dbReference>
<comment type="similarity">
    <text evidence="1">Belongs to the RRM IMP/VICKZ family.</text>
</comment>
<keyword evidence="4" id="KW-0509">mRNA transport</keyword>
<dbReference type="PANTHER" id="PTHR10288">
    <property type="entry name" value="KH DOMAIN CONTAINING RNA BINDING PROTEIN"/>
    <property type="match status" value="1"/>
</dbReference>
<keyword evidence="3" id="KW-0677">Repeat</keyword>
<feature type="region of interest" description="Disordered" evidence="7">
    <location>
        <begin position="169"/>
        <end position="197"/>
    </location>
</feature>
<feature type="compositionally biased region" description="Polar residues" evidence="7">
    <location>
        <begin position="169"/>
        <end position="182"/>
    </location>
</feature>
<dbReference type="Pfam" id="PF00076">
    <property type="entry name" value="RRM_1"/>
    <property type="match status" value="2"/>
</dbReference>
<sequence>MKSTCDVYFIQVNPPANNETIQKSKHLYRLYVGNLHPNSSEETLRSLFVQHGIEVESILVKRSYAFVDCPDQTNVDRGIDRLSGHQCELSDSMQVEPSVGRRRRSNKIQIRNFPGHIGVEEIQELVRNYGLVQKCEHVGAEGLVYVTFENPDSAQSAVQSLNGIDFQGSSIKQQDTASSPLCSNGRKSDDETGRQTADGVDVHRAEMSMTPETVITIKGSPESCAAACVEIMKIVQSEASSIIKGKGPQDQLGNDSANDAAFYADRVVTITGPLDSCRNGLELVFEKMRKCAELDQQNFQNLGPYGGGMGPAGPMGPNFYQGGRGGGGPYQGPGAPYPVGGQGMYQGGPGLYGAAPPQPPQQLEITYIYIPESTIGAVIGTKGTNIKNIMRLSSARIKILDAGQGDAERKEKGPPRGEGERKVIVTGTPEAQWKAQFYILEKVKTENMVQLEDVHFKAEILVPKQMVKEMQRVTGAIVKTPDTKGLPDNEEVPVSVLGHFYASQSAQRRIRALLHQAMQGPPMEGGPRGPGGPPGPRRPPPMNGN</sequence>
<evidence type="ECO:0000256" key="5">
    <source>
        <dbReference type="ARBA" id="ARBA00022845"/>
    </source>
</evidence>
<evidence type="ECO:0000256" key="7">
    <source>
        <dbReference type="SAM" id="MobiDB-lite"/>
    </source>
</evidence>
<evidence type="ECO:0000313" key="9">
    <source>
        <dbReference type="EMBL" id="WAQ94866.1"/>
    </source>
</evidence>
<dbReference type="Proteomes" id="UP001164746">
    <property type="component" value="Chromosome 1"/>
</dbReference>
<dbReference type="SMART" id="SM00322">
    <property type="entry name" value="KH"/>
    <property type="match status" value="2"/>
</dbReference>
<dbReference type="PROSITE" id="PS50102">
    <property type="entry name" value="RRM"/>
    <property type="match status" value="2"/>
</dbReference>
<protein>
    <submittedName>
        <fullName evidence="9">IF2B3-like protein</fullName>
    </submittedName>
</protein>
<keyword evidence="2" id="KW-0813">Transport</keyword>
<dbReference type="CDD" id="cd22402">
    <property type="entry name" value="KH-I_IGF2BP_rpt3"/>
    <property type="match status" value="1"/>
</dbReference>
<dbReference type="InterPro" id="IPR036612">
    <property type="entry name" value="KH_dom_type_1_sf"/>
</dbReference>
<dbReference type="Gene3D" id="3.30.310.210">
    <property type="match status" value="1"/>
</dbReference>
<dbReference type="CDD" id="cd12358">
    <property type="entry name" value="RRM1_VICKZ"/>
    <property type="match status" value="1"/>
</dbReference>
<dbReference type="Gene3D" id="3.30.70.330">
    <property type="match status" value="2"/>
</dbReference>
<keyword evidence="10" id="KW-1185">Reference proteome</keyword>
<dbReference type="InterPro" id="IPR012677">
    <property type="entry name" value="Nucleotide-bd_a/b_plait_sf"/>
</dbReference>
<gene>
    <name evidence="9" type="ORF">MAR_007337</name>
</gene>
<proteinExistence type="inferred from homology"/>
<reference evidence="9" key="1">
    <citation type="submission" date="2022-11" db="EMBL/GenBank/DDBJ databases">
        <title>Centuries of genome instability and evolution in soft-shell clam transmissible cancer (bioRxiv).</title>
        <authorList>
            <person name="Hart S.F.M."/>
            <person name="Yonemitsu M.A."/>
            <person name="Giersch R.M."/>
            <person name="Beal B.F."/>
            <person name="Arriagada G."/>
            <person name="Davis B.W."/>
            <person name="Ostrander E.A."/>
            <person name="Goff S.P."/>
            <person name="Metzger M.J."/>
        </authorList>
    </citation>
    <scope>NUCLEOTIDE SEQUENCE</scope>
    <source>
        <strain evidence="9">MELC-2E11</strain>
        <tissue evidence="9">Siphon/mantle</tissue>
    </source>
</reference>
<feature type="compositionally biased region" description="Pro residues" evidence="7">
    <location>
        <begin position="530"/>
        <end position="545"/>
    </location>
</feature>
<dbReference type="EMBL" id="CP111012">
    <property type="protein sequence ID" value="WAQ94866.1"/>
    <property type="molecule type" value="Genomic_DNA"/>
</dbReference>
<evidence type="ECO:0000256" key="6">
    <source>
        <dbReference type="PROSITE-ProRule" id="PRU00176"/>
    </source>
</evidence>
<dbReference type="SMART" id="SM00360">
    <property type="entry name" value="RRM"/>
    <property type="match status" value="2"/>
</dbReference>
<dbReference type="Pfam" id="PF00013">
    <property type="entry name" value="KH_1"/>
    <property type="match status" value="1"/>
</dbReference>
<keyword evidence="6" id="KW-0694">RNA-binding</keyword>
<keyword evidence="5" id="KW-0810">Translation regulation</keyword>
<evidence type="ECO:0000313" key="10">
    <source>
        <dbReference type="Proteomes" id="UP001164746"/>
    </source>
</evidence>
<accession>A0ABY7DE13</accession>